<gene>
    <name evidence="1" type="ORF">AMJ39_01330</name>
</gene>
<evidence type="ECO:0000313" key="1">
    <source>
        <dbReference type="EMBL" id="KPJ54220.1"/>
    </source>
</evidence>
<proteinExistence type="predicted"/>
<organism evidence="1 2">
    <name type="scientific">candidate division TA06 bacterium DG_24</name>
    <dbReference type="NCBI Taxonomy" id="1703770"/>
    <lineage>
        <taxon>Bacteria</taxon>
        <taxon>Bacteria division TA06</taxon>
    </lineage>
</organism>
<name>A0A0S7WXA0_UNCT6</name>
<reference evidence="1 2" key="1">
    <citation type="journal article" date="2015" name="Microbiome">
        <title>Genomic resolution of linkages in carbon, nitrogen, and sulfur cycling among widespread estuary sediment bacteria.</title>
        <authorList>
            <person name="Baker B.J."/>
            <person name="Lazar C.S."/>
            <person name="Teske A.P."/>
            <person name="Dick G.J."/>
        </authorList>
    </citation>
    <scope>NUCLEOTIDE SEQUENCE [LARGE SCALE GENOMIC DNA]</scope>
    <source>
        <strain evidence="1">DG_24</strain>
    </source>
</reference>
<dbReference type="EMBL" id="LIZS01000005">
    <property type="protein sequence ID" value="KPJ54220.1"/>
    <property type="molecule type" value="Genomic_DNA"/>
</dbReference>
<dbReference type="Proteomes" id="UP000052008">
    <property type="component" value="Unassembled WGS sequence"/>
</dbReference>
<evidence type="ECO:0000313" key="2">
    <source>
        <dbReference type="Proteomes" id="UP000052008"/>
    </source>
</evidence>
<protein>
    <submittedName>
        <fullName evidence="1">Uncharacterized protein</fullName>
    </submittedName>
</protein>
<dbReference type="AlphaFoldDB" id="A0A0S7WXA0"/>
<accession>A0A0S7WXA0</accession>
<sequence length="80" mass="8812">MRYHGYSTASQHTIRHTASSFYGGVNGRFPMGIARRGQEWRIESSCLPGIAMGVEGENARHGEEGEADNEAIRYGAIELL</sequence>
<comment type="caution">
    <text evidence="1">The sequence shown here is derived from an EMBL/GenBank/DDBJ whole genome shotgun (WGS) entry which is preliminary data.</text>
</comment>
<dbReference type="STRING" id="1703770.AMJ39_01330"/>